<evidence type="ECO:0000256" key="2">
    <source>
        <dbReference type="ARBA" id="ARBA00022692"/>
    </source>
</evidence>
<comment type="subcellular location">
    <subcellularLocation>
        <location evidence="1">Membrane</location>
        <topology evidence="1">Multi-pass membrane protein</topology>
    </subcellularLocation>
</comment>
<keyword evidence="7" id="KW-1185">Reference proteome</keyword>
<sequence>MLMNYRWSQNWRVFAYVNALVCLPGFLFFQFFIHESPRWLITMGKFEETKEVLRRQFTTSKQLYLMSDEFHDVLQTEHAISKQQNSKRGQYSYYHLFCTWRLMLTTVVLAFSYCATSIVNYGIMFNMEKLSGSIYWNSVWTGLMRYACNLGFGYADLKFTRIGRKFIHTSGLLVILASLAFVIISYIFHINHELKEEIRIAILLASSMTSQVYIADGIVGNELFPTPVRNLGYSFLQLWNRVGVVLSPFVFYLADFWLALPFCVMLFLSSIDMFSFEVLLPETKGKPLVEHMPPRSDWIIKGKIESPQAAEPLV</sequence>
<dbReference type="AlphaFoldDB" id="A0A8S1HKE9"/>
<evidence type="ECO:0000313" key="7">
    <source>
        <dbReference type="Proteomes" id="UP000835052"/>
    </source>
</evidence>
<accession>A0A8S1HKE9</accession>
<dbReference type="InterPro" id="IPR036259">
    <property type="entry name" value="MFS_trans_sf"/>
</dbReference>
<dbReference type="Proteomes" id="UP000835052">
    <property type="component" value="Unassembled WGS sequence"/>
</dbReference>
<feature type="transmembrane region" description="Helical" evidence="5">
    <location>
        <begin position="166"/>
        <end position="188"/>
    </location>
</feature>
<evidence type="ECO:0000256" key="1">
    <source>
        <dbReference type="ARBA" id="ARBA00004141"/>
    </source>
</evidence>
<dbReference type="OrthoDB" id="3936150at2759"/>
<dbReference type="PANTHER" id="PTHR24064">
    <property type="entry name" value="SOLUTE CARRIER FAMILY 22 MEMBER"/>
    <property type="match status" value="1"/>
</dbReference>
<dbReference type="Pfam" id="PF00083">
    <property type="entry name" value="Sugar_tr"/>
    <property type="match status" value="1"/>
</dbReference>
<keyword evidence="4 5" id="KW-0472">Membrane</keyword>
<dbReference type="EMBL" id="CAJGYM010000072">
    <property type="protein sequence ID" value="CAD6196474.1"/>
    <property type="molecule type" value="Genomic_DNA"/>
</dbReference>
<dbReference type="InterPro" id="IPR005828">
    <property type="entry name" value="MFS_sugar_transport-like"/>
</dbReference>
<organism evidence="6 7">
    <name type="scientific">Caenorhabditis auriculariae</name>
    <dbReference type="NCBI Taxonomy" id="2777116"/>
    <lineage>
        <taxon>Eukaryota</taxon>
        <taxon>Metazoa</taxon>
        <taxon>Ecdysozoa</taxon>
        <taxon>Nematoda</taxon>
        <taxon>Chromadorea</taxon>
        <taxon>Rhabditida</taxon>
        <taxon>Rhabditina</taxon>
        <taxon>Rhabditomorpha</taxon>
        <taxon>Rhabditoidea</taxon>
        <taxon>Rhabditidae</taxon>
        <taxon>Peloderinae</taxon>
        <taxon>Caenorhabditis</taxon>
    </lineage>
</organism>
<name>A0A8S1HKE9_9PELO</name>
<comment type="caution">
    <text evidence="6">The sequence shown here is derived from an EMBL/GenBank/DDBJ whole genome shotgun (WGS) entry which is preliminary data.</text>
</comment>
<evidence type="ECO:0000256" key="5">
    <source>
        <dbReference type="SAM" id="Phobius"/>
    </source>
</evidence>
<dbReference type="GO" id="GO:0022857">
    <property type="term" value="F:transmembrane transporter activity"/>
    <property type="evidence" value="ECO:0007669"/>
    <property type="project" value="InterPro"/>
</dbReference>
<proteinExistence type="predicted"/>
<evidence type="ECO:0000313" key="6">
    <source>
        <dbReference type="EMBL" id="CAD6196474.1"/>
    </source>
</evidence>
<feature type="transmembrane region" description="Helical" evidence="5">
    <location>
        <begin position="244"/>
        <end position="268"/>
    </location>
</feature>
<evidence type="ECO:0000256" key="3">
    <source>
        <dbReference type="ARBA" id="ARBA00022989"/>
    </source>
</evidence>
<dbReference type="GO" id="GO:0016020">
    <property type="term" value="C:membrane"/>
    <property type="evidence" value="ECO:0007669"/>
    <property type="project" value="UniProtKB-SubCell"/>
</dbReference>
<protein>
    <recommendedName>
        <fullName evidence="8">Major facilitator superfamily (MFS) profile domain-containing protein</fullName>
    </recommendedName>
</protein>
<dbReference type="Gene3D" id="1.20.1250.20">
    <property type="entry name" value="MFS general substrate transporter like domains"/>
    <property type="match status" value="1"/>
</dbReference>
<keyword evidence="2 5" id="KW-0812">Transmembrane</keyword>
<feature type="transmembrane region" description="Helical" evidence="5">
    <location>
        <begin position="12"/>
        <end position="33"/>
    </location>
</feature>
<keyword evidence="3 5" id="KW-1133">Transmembrane helix</keyword>
<dbReference type="SUPFAM" id="SSF103473">
    <property type="entry name" value="MFS general substrate transporter"/>
    <property type="match status" value="1"/>
</dbReference>
<evidence type="ECO:0008006" key="8">
    <source>
        <dbReference type="Google" id="ProtNLM"/>
    </source>
</evidence>
<gene>
    <name evidence="6" type="ORF">CAUJ_LOCUS12388</name>
</gene>
<evidence type="ECO:0000256" key="4">
    <source>
        <dbReference type="ARBA" id="ARBA00023136"/>
    </source>
</evidence>
<feature type="transmembrane region" description="Helical" evidence="5">
    <location>
        <begin position="102"/>
        <end position="122"/>
    </location>
</feature>
<reference evidence="6" key="1">
    <citation type="submission" date="2020-10" db="EMBL/GenBank/DDBJ databases">
        <authorList>
            <person name="Kikuchi T."/>
        </authorList>
    </citation>
    <scope>NUCLEOTIDE SEQUENCE</scope>
    <source>
        <strain evidence="6">NKZ352</strain>
    </source>
</reference>